<organism evidence="10 11">
    <name type="scientific">Sporothrix epigloea</name>
    <dbReference type="NCBI Taxonomy" id="1892477"/>
    <lineage>
        <taxon>Eukaryota</taxon>
        <taxon>Fungi</taxon>
        <taxon>Dikarya</taxon>
        <taxon>Ascomycota</taxon>
        <taxon>Pezizomycotina</taxon>
        <taxon>Sordariomycetes</taxon>
        <taxon>Sordariomycetidae</taxon>
        <taxon>Ophiostomatales</taxon>
        <taxon>Ophiostomataceae</taxon>
        <taxon>Sporothrix</taxon>
    </lineage>
</organism>
<feature type="region of interest" description="Disordered" evidence="8">
    <location>
        <begin position="99"/>
        <end position="128"/>
    </location>
</feature>
<evidence type="ECO:0000256" key="5">
    <source>
        <dbReference type="ARBA" id="ARBA00023125"/>
    </source>
</evidence>
<feature type="domain" description="Zn(2)-C6 fungal-type" evidence="9">
    <location>
        <begin position="57"/>
        <end position="90"/>
    </location>
</feature>
<proteinExistence type="predicted"/>
<evidence type="ECO:0000313" key="10">
    <source>
        <dbReference type="EMBL" id="CAK7273960.1"/>
    </source>
</evidence>
<comment type="subcellular location">
    <subcellularLocation>
        <location evidence="1">Nucleus</location>
    </subcellularLocation>
</comment>
<feature type="region of interest" description="Disordered" evidence="8">
    <location>
        <begin position="291"/>
        <end position="315"/>
    </location>
</feature>
<dbReference type="InterPro" id="IPR007219">
    <property type="entry name" value="XnlR_reg_dom"/>
</dbReference>
<dbReference type="PANTHER" id="PTHR31313">
    <property type="entry name" value="TY1 ENHANCER ACTIVATOR"/>
    <property type="match status" value="1"/>
</dbReference>
<dbReference type="Gene3D" id="4.10.240.10">
    <property type="entry name" value="Zn(2)-C6 fungal-type DNA-binding domain"/>
    <property type="match status" value="1"/>
</dbReference>
<gene>
    <name evidence="10" type="ORF">SEPCBS119000_005925</name>
</gene>
<dbReference type="SUPFAM" id="SSF57701">
    <property type="entry name" value="Zn2/Cys6 DNA-binding domain"/>
    <property type="match status" value="1"/>
</dbReference>
<feature type="compositionally biased region" description="Low complexity" evidence="8">
    <location>
        <begin position="111"/>
        <end position="128"/>
    </location>
</feature>
<feature type="compositionally biased region" description="Basic and acidic residues" evidence="8">
    <location>
        <begin position="1"/>
        <end position="11"/>
    </location>
</feature>
<dbReference type="PROSITE" id="PS00463">
    <property type="entry name" value="ZN2_CY6_FUNGAL_1"/>
    <property type="match status" value="1"/>
</dbReference>
<evidence type="ECO:0000256" key="1">
    <source>
        <dbReference type="ARBA" id="ARBA00004123"/>
    </source>
</evidence>
<dbReference type="CDD" id="cd12148">
    <property type="entry name" value="fungal_TF_MHR"/>
    <property type="match status" value="1"/>
</dbReference>
<keyword evidence="3" id="KW-0862">Zinc</keyword>
<evidence type="ECO:0000256" key="7">
    <source>
        <dbReference type="ARBA" id="ARBA00023242"/>
    </source>
</evidence>
<sequence>MANNDPSERRILPQSSQMNSFSFVTPPYQQQPQESQQKTYVFVDEHNRHKRLKVMRACEGCRRRKIKCDAATTNTWPCSACVRLKLQCVRPTVYDDPNSFQSYDEQPLEPVQTQPQQLSQQQQHVQQPALQNLSNSQHTVPPQQQQHPQQAVYNTSLDYGHQLQPLGLPGDHEPPQGIYETQTINYDSPVSVSQGMNMYAPVSFSNQSPSAFQYTAVPAPIGFVDTAYAVQQELFPTTPLQHGSHTQTPSDSSYIQNEDQANYSSADLADLLGDLRVNEAGSAPYLNQRMLAGKSGDEEAPAVGDEDEDYKSSLPPLVSGPGLKIRIPPELMPDDDTTLRYFDLYFANVHPYVPVLDKNAFMHQWQTNREAISPLLIEAVLALGGKLADDPAQGQQWLALATRHADSFMDVPRISTLQALLVMLKARETAPKRGYYYRSWMAVVQCVQMGKDLGLDEHFADHKAGLSCGLTPAECLLKTRIWQTIFVCEVMIGTPQGRTELSVQEDSVDLREPPLTPGVDESEMQVSRNFVYLARVICNVAQMNRIYGRIKRKKDWGTDPEFTRMSPLLHAWPNELPPDLTVTFAPDGSPPWIASSFVGNMHSYYYLSIILLHRPQLQLLSPSSPDGQWKQHMVACYSSAKLLCRLEEAILQTFGLNGLQNMQRGVNFTIYSVLTCILVHLIAITSPDPDFNSDAREYFTRHMRVLETCMTSWPMADMQRKIDAMREAFSADVRKPFVLKPTFPYSSPSPSSSQPSPPPVHTGSGAAIGASNPSFRSETNRTQPLEQIIHQQQQQHLHHHQLVPGISQANVALGFAAGHPISPPISVGASDTKTTGSPLHSASPNMLSVVSESQTHGIPSNIAMAAAPGWNPARIFDSSTSQLNTVGTLPSSSSGDASALQGIQAAHAGLVTNHSNVSTAYPTNTSPVQHTFVTPSMWQKSVASVYEGGIKRAWDYGS</sequence>
<comment type="caution">
    <text evidence="10">The sequence shown here is derived from an EMBL/GenBank/DDBJ whole genome shotgun (WGS) entry which is preliminary data.</text>
</comment>
<feature type="compositionally biased region" description="Acidic residues" evidence="8">
    <location>
        <begin position="298"/>
        <end position="309"/>
    </location>
</feature>
<dbReference type="InterPro" id="IPR001138">
    <property type="entry name" value="Zn2Cys6_DnaBD"/>
</dbReference>
<evidence type="ECO:0000256" key="2">
    <source>
        <dbReference type="ARBA" id="ARBA00022723"/>
    </source>
</evidence>
<keyword evidence="7" id="KW-0539">Nucleus</keyword>
<dbReference type="PROSITE" id="PS50048">
    <property type="entry name" value="ZN2_CY6_FUNGAL_2"/>
    <property type="match status" value="1"/>
</dbReference>
<feature type="region of interest" description="Disordered" evidence="8">
    <location>
        <begin position="744"/>
        <end position="780"/>
    </location>
</feature>
<keyword evidence="4" id="KW-0805">Transcription regulation</keyword>
<dbReference type="SMART" id="SM00066">
    <property type="entry name" value="GAL4"/>
    <property type="match status" value="1"/>
</dbReference>
<protein>
    <recommendedName>
        <fullName evidence="9">Zn(2)-C6 fungal-type domain-containing protein</fullName>
    </recommendedName>
</protein>
<feature type="compositionally biased region" description="Polar residues" evidence="8">
    <location>
        <begin position="771"/>
        <end position="780"/>
    </location>
</feature>
<keyword evidence="5" id="KW-0238">DNA-binding</keyword>
<accession>A0ABP0E086</accession>
<keyword evidence="6" id="KW-0804">Transcription</keyword>
<evidence type="ECO:0000256" key="3">
    <source>
        <dbReference type="ARBA" id="ARBA00022833"/>
    </source>
</evidence>
<evidence type="ECO:0000256" key="4">
    <source>
        <dbReference type="ARBA" id="ARBA00023015"/>
    </source>
</evidence>
<dbReference type="EMBL" id="CAWUON010000126">
    <property type="protein sequence ID" value="CAK7273960.1"/>
    <property type="molecule type" value="Genomic_DNA"/>
</dbReference>
<feature type="compositionally biased region" description="Low complexity" evidence="8">
    <location>
        <begin position="744"/>
        <end position="754"/>
    </location>
</feature>
<dbReference type="Pfam" id="PF00172">
    <property type="entry name" value="Zn_clus"/>
    <property type="match status" value="1"/>
</dbReference>
<dbReference type="Proteomes" id="UP001642502">
    <property type="component" value="Unassembled WGS sequence"/>
</dbReference>
<evidence type="ECO:0000259" key="9">
    <source>
        <dbReference type="PROSITE" id="PS50048"/>
    </source>
</evidence>
<dbReference type="CDD" id="cd00067">
    <property type="entry name" value="GAL4"/>
    <property type="match status" value="1"/>
</dbReference>
<keyword evidence="11" id="KW-1185">Reference proteome</keyword>
<dbReference type="Pfam" id="PF04082">
    <property type="entry name" value="Fungal_trans"/>
    <property type="match status" value="1"/>
</dbReference>
<feature type="region of interest" description="Disordered" evidence="8">
    <location>
        <begin position="1"/>
        <end position="20"/>
    </location>
</feature>
<evidence type="ECO:0000313" key="11">
    <source>
        <dbReference type="Proteomes" id="UP001642502"/>
    </source>
</evidence>
<evidence type="ECO:0000256" key="8">
    <source>
        <dbReference type="SAM" id="MobiDB-lite"/>
    </source>
</evidence>
<name>A0ABP0E086_9PEZI</name>
<evidence type="ECO:0000256" key="6">
    <source>
        <dbReference type="ARBA" id="ARBA00023163"/>
    </source>
</evidence>
<reference evidence="10 11" key="1">
    <citation type="submission" date="2024-01" db="EMBL/GenBank/DDBJ databases">
        <authorList>
            <person name="Allen C."/>
            <person name="Tagirdzhanova G."/>
        </authorList>
    </citation>
    <scope>NUCLEOTIDE SEQUENCE [LARGE SCALE GENOMIC DNA]</scope>
    <source>
        <strain evidence="10 11">CBS 119000</strain>
    </source>
</reference>
<dbReference type="InterPro" id="IPR051615">
    <property type="entry name" value="Transcr_Regulatory_Elem"/>
</dbReference>
<dbReference type="InterPro" id="IPR036864">
    <property type="entry name" value="Zn2-C6_fun-type_DNA-bd_sf"/>
</dbReference>
<keyword evidence="2" id="KW-0479">Metal-binding</keyword>
<dbReference type="PANTHER" id="PTHR31313:SF79">
    <property type="entry name" value="C6 FINGER DOMAIN-CONTAINING PROTEIN"/>
    <property type="match status" value="1"/>
</dbReference>